<dbReference type="AlphaFoldDB" id="A0AAV8CIQ3"/>
<feature type="region of interest" description="Disordered" evidence="2">
    <location>
        <begin position="1"/>
        <end position="28"/>
    </location>
</feature>
<dbReference type="PANTHER" id="PTHR10885">
    <property type="entry name" value="ISOPENTENYL-DIPHOSPHATE DELTA-ISOMERASE"/>
    <property type="match status" value="1"/>
</dbReference>
<dbReference type="CDD" id="cd04692">
    <property type="entry name" value="NUDIX_Hydrolase"/>
    <property type="match status" value="1"/>
</dbReference>
<evidence type="ECO:0000256" key="1">
    <source>
        <dbReference type="ARBA" id="ARBA00022801"/>
    </source>
</evidence>
<dbReference type="InterPro" id="IPR020084">
    <property type="entry name" value="NUDIX_hydrolase_CS"/>
</dbReference>
<gene>
    <name evidence="4" type="ORF">LUZ62_088752</name>
</gene>
<dbReference type="EMBL" id="JAMFTS010000005">
    <property type="protein sequence ID" value="KAJ4754347.1"/>
    <property type="molecule type" value="Genomic_DNA"/>
</dbReference>
<dbReference type="InterPro" id="IPR000086">
    <property type="entry name" value="NUDIX_hydrolase_dom"/>
</dbReference>
<proteinExistence type="predicted"/>
<evidence type="ECO:0000259" key="3">
    <source>
        <dbReference type="PROSITE" id="PS51462"/>
    </source>
</evidence>
<dbReference type="GO" id="GO:0016787">
    <property type="term" value="F:hydrolase activity"/>
    <property type="evidence" value="ECO:0007669"/>
    <property type="project" value="UniProtKB-KW"/>
</dbReference>
<dbReference type="Pfam" id="PF00293">
    <property type="entry name" value="NUDIX"/>
    <property type="match status" value="1"/>
</dbReference>
<sequence length="115" mass="13122">MAKPQKEYLDVLTPTGEKTGISKPRSQVHRDGDFHRAAHVWIYSESTRELLLQLRGDCGLWDISAAGHVSAGESSLPTAMRELEEELGIRLPSDAFELLFVFIQQRLIFFLLKYF</sequence>
<dbReference type="Proteomes" id="UP001140206">
    <property type="component" value="Chromosome 5"/>
</dbReference>
<dbReference type="Gene3D" id="3.90.79.10">
    <property type="entry name" value="Nucleoside Triphosphate Pyrophosphohydrolase"/>
    <property type="match status" value="1"/>
</dbReference>
<dbReference type="InterPro" id="IPR015797">
    <property type="entry name" value="NUDIX_hydrolase-like_dom_sf"/>
</dbReference>
<dbReference type="GO" id="GO:0004452">
    <property type="term" value="F:isopentenyl-diphosphate delta-isomerase activity"/>
    <property type="evidence" value="ECO:0007669"/>
    <property type="project" value="TreeGrafter"/>
</dbReference>
<dbReference type="PANTHER" id="PTHR10885:SF20">
    <property type="entry name" value="NUDIX HYDROLASE DOMAIN-CONTAINING PROTEIN"/>
    <property type="match status" value="1"/>
</dbReference>
<name>A0AAV8CIQ3_9POAL</name>
<dbReference type="GO" id="GO:0005737">
    <property type="term" value="C:cytoplasm"/>
    <property type="evidence" value="ECO:0007669"/>
    <property type="project" value="TreeGrafter"/>
</dbReference>
<dbReference type="GO" id="GO:0009240">
    <property type="term" value="P:isopentenyl diphosphate biosynthetic process"/>
    <property type="evidence" value="ECO:0007669"/>
    <property type="project" value="TreeGrafter"/>
</dbReference>
<reference evidence="4" key="1">
    <citation type="submission" date="2022-08" db="EMBL/GenBank/DDBJ databases">
        <authorList>
            <person name="Marques A."/>
        </authorList>
    </citation>
    <scope>NUCLEOTIDE SEQUENCE</scope>
    <source>
        <strain evidence="4">RhyPub2mFocal</strain>
        <tissue evidence="4">Leaves</tissue>
    </source>
</reference>
<feature type="domain" description="Nudix hydrolase" evidence="3">
    <location>
        <begin position="33"/>
        <end position="115"/>
    </location>
</feature>
<evidence type="ECO:0000256" key="2">
    <source>
        <dbReference type="SAM" id="MobiDB-lite"/>
    </source>
</evidence>
<keyword evidence="1 4" id="KW-0378">Hydrolase</keyword>
<organism evidence="4 5">
    <name type="scientific">Rhynchospora pubera</name>
    <dbReference type="NCBI Taxonomy" id="906938"/>
    <lineage>
        <taxon>Eukaryota</taxon>
        <taxon>Viridiplantae</taxon>
        <taxon>Streptophyta</taxon>
        <taxon>Embryophyta</taxon>
        <taxon>Tracheophyta</taxon>
        <taxon>Spermatophyta</taxon>
        <taxon>Magnoliopsida</taxon>
        <taxon>Liliopsida</taxon>
        <taxon>Poales</taxon>
        <taxon>Cyperaceae</taxon>
        <taxon>Cyperoideae</taxon>
        <taxon>Rhynchosporeae</taxon>
        <taxon>Rhynchospora</taxon>
    </lineage>
</organism>
<evidence type="ECO:0000313" key="5">
    <source>
        <dbReference type="Proteomes" id="UP001140206"/>
    </source>
</evidence>
<evidence type="ECO:0000313" key="4">
    <source>
        <dbReference type="EMBL" id="KAJ4754347.1"/>
    </source>
</evidence>
<accession>A0AAV8CIQ3</accession>
<dbReference type="SUPFAM" id="SSF55811">
    <property type="entry name" value="Nudix"/>
    <property type="match status" value="1"/>
</dbReference>
<dbReference type="PROSITE" id="PS51462">
    <property type="entry name" value="NUDIX"/>
    <property type="match status" value="1"/>
</dbReference>
<keyword evidence="5" id="KW-1185">Reference proteome</keyword>
<dbReference type="PROSITE" id="PS00893">
    <property type="entry name" value="NUDIX_BOX"/>
    <property type="match status" value="1"/>
</dbReference>
<comment type="caution">
    <text evidence="4">The sequence shown here is derived from an EMBL/GenBank/DDBJ whole genome shotgun (WGS) entry which is preliminary data.</text>
</comment>
<protein>
    <submittedName>
        <fullName evidence="4">Nudix hydrolase 3</fullName>
    </submittedName>
</protein>